<feature type="non-terminal residue" evidence="2">
    <location>
        <position position="1"/>
    </location>
</feature>
<feature type="non-terminal residue" evidence="2">
    <location>
        <position position="115"/>
    </location>
</feature>
<gene>
    <name evidence="2" type="ORF">BJ554DRAFT_8229</name>
</gene>
<dbReference type="EMBL" id="JAEFCI010006266">
    <property type="protein sequence ID" value="KAG5459813.1"/>
    <property type="molecule type" value="Genomic_DNA"/>
</dbReference>
<reference evidence="2 3" key="1">
    <citation type="journal article" name="Sci. Rep.">
        <title>Genome-scale phylogenetic analyses confirm Olpidium as the closest living zoosporic fungus to the non-flagellated, terrestrial fungi.</title>
        <authorList>
            <person name="Chang Y."/>
            <person name="Rochon D."/>
            <person name="Sekimoto S."/>
            <person name="Wang Y."/>
            <person name="Chovatia M."/>
            <person name="Sandor L."/>
            <person name="Salamov A."/>
            <person name="Grigoriev I.V."/>
            <person name="Stajich J.E."/>
            <person name="Spatafora J.W."/>
        </authorList>
    </citation>
    <scope>NUCLEOTIDE SEQUENCE [LARGE SCALE GENOMIC DNA]</scope>
    <source>
        <strain evidence="2">S191</strain>
    </source>
</reference>
<dbReference type="Proteomes" id="UP000673691">
    <property type="component" value="Unassembled WGS sequence"/>
</dbReference>
<dbReference type="AlphaFoldDB" id="A0A8H7ZVI4"/>
<feature type="transmembrane region" description="Helical" evidence="1">
    <location>
        <begin position="86"/>
        <end position="110"/>
    </location>
</feature>
<sequence length="115" mass="12792">FDLQFQFTDSPTNVQYEIWTNSTVSGNSAAGDIFGLEVISLVRTLDEAIVTFYNDPSALTATNVTLSVKDWPLIFRFSVFTDTNFMISWITFVLFGMGMVSAAFAITAVVRQARL</sequence>
<keyword evidence="3" id="KW-1185">Reference proteome</keyword>
<accession>A0A8H7ZVI4</accession>
<evidence type="ECO:0000313" key="2">
    <source>
        <dbReference type="EMBL" id="KAG5459813.1"/>
    </source>
</evidence>
<comment type="caution">
    <text evidence="2">The sequence shown here is derived from an EMBL/GenBank/DDBJ whole genome shotgun (WGS) entry which is preliminary data.</text>
</comment>
<dbReference type="OrthoDB" id="8061355at2759"/>
<keyword evidence="1" id="KW-0812">Transmembrane</keyword>
<organism evidence="2 3">
    <name type="scientific">Olpidium bornovanus</name>
    <dbReference type="NCBI Taxonomy" id="278681"/>
    <lineage>
        <taxon>Eukaryota</taxon>
        <taxon>Fungi</taxon>
        <taxon>Fungi incertae sedis</taxon>
        <taxon>Olpidiomycota</taxon>
        <taxon>Olpidiomycotina</taxon>
        <taxon>Olpidiomycetes</taxon>
        <taxon>Olpidiales</taxon>
        <taxon>Olpidiaceae</taxon>
        <taxon>Olpidium</taxon>
    </lineage>
</organism>
<evidence type="ECO:0000313" key="3">
    <source>
        <dbReference type="Proteomes" id="UP000673691"/>
    </source>
</evidence>
<keyword evidence="1" id="KW-1133">Transmembrane helix</keyword>
<name>A0A8H7ZVI4_9FUNG</name>
<keyword evidence="1" id="KW-0472">Membrane</keyword>
<evidence type="ECO:0000256" key="1">
    <source>
        <dbReference type="SAM" id="Phobius"/>
    </source>
</evidence>
<proteinExistence type="predicted"/>
<protein>
    <submittedName>
        <fullName evidence="2">Uncharacterized protein</fullName>
    </submittedName>
</protein>